<dbReference type="PANTHER" id="PTHR12631:SF10">
    <property type="entry name" value="BETA-XYLOSIDASE-LIKE PROTEIN-RELATED"/>
    <property type="match status" value="1"/>
</dbReference>
<dbReference type="AlphaFoldDB" id="A0A2M8QDF4"/>
<evidence type="ECO:0008006" key="3">
    <source>
        <dbReference type="Google" id="ProtNLM"/>
    </source>
</evidence>
<proteinExistence type="predicted"/>
<dbReference type="InterPro" id="IPR051923">
    <property type="entry name" value="Glycosyl_Hydrolase_39"/>
</dbReference>
<protein>
    <recommendedName>
        <fullName evidence="3">Glycoside hydrolase family 5 domain-containing protein</fullName>
    </recommendedName>
</protein>
<dbReference type="InterPro" id="IPR017853">
    <property type="entry name" value="GH"/>
</dbReference>
<sequence length="362" mass="41114">MPLHRLIPLLAFVVLAWLLLQVRPPQLLVTLGPQQRVATRNALAGLHTRFVEEAEAWKIKRGLEMVREMGAPWIVEFFPWAYYEKAQGRRDFANADRIVDHANRQGLTVIARLGFTPEWARPPGTTFTHLDPQHYSAFADFAAAFAAHFKGRIAHFIIWNEPNLQNEWGMRRVDSAAYVEMLRVVYPAIKRANPDAVVLAGALAPTIERNRDVALSDLVYLEEMYIALAGSRRPWDALAAHTYGATIPPEAAPAPEAINFRRVELLRAIMLAHGDDSPVYITEAGWNDDVNWVNGVTPAQRIDFTIRALDYAQAHWPWVRCVAFWVFKLPAPARGYRDHFTFVTPSLEPLPIYDELRRALVP</sequence>
<accession>A0A2M8QDF4</accession>
<gene>
    <name evidence="1" type="ORF">CUN48_06790</name>
</gene>
<name>A0A2M8QDF4_9CHLR</name>
<reference evidence="1 2" key="1">
    <citation type="submission" date="2017-11" db="EMBL/GenBank/DDBJ databases">
        <title>Evolution of Phototrophy in the Chloroflexi Phylum Driven by Horizontal Gene Transfer.</title>
        <authorList>
            <person name="Ward L.M."/>
            <person name="Hemp J."/>
            <person name="Shih P.M."/>
            <person name="Mcglynn S.E."/>
            <person name="Fischer W."/>
        </authorList>
    </citation>
    <scope>NUCLEOTIDE SEQUENCE [LARGE SCALE GENOMIC DNA]</scope>
    <source>
        <strain evidence="1">JP3_7</strain>
    </source>
</reference>
<dbReference type="GO" id="GO:0004553">
    <property type="term" value="F:hydrolase activity, hydrolyzing O-glycosyl compounds"/>
    <property type="evidence" value="ECO:0007669"/>
    <property type="project" value="TreeGrafter"/>
</dbReference>
<dbReference type="Proteomes" id="UP000230790">
    <property type="component" value="Unassembled WGS sequence"/>
</dbReference>
<dbReference type="Gene3D" id="3.20.20.80">
    <property type="entry name" value="Glycosidases"/>
    <property type="match status" value="1"/>
</dbReference>
<comment type="caution">
    <text evidence="1">The sequence shown here is derived from an EMBL/GenBank/DDBJ whole genome shotgun (WGS) entry which is preliminary data.</text>
</comment>
<dbReference type="PANTHER" id="PTHR12631">
    <property type="entry name" value="ALPHA-L-IDURONIDASE"/>
    <property type="match status" value="1"/>
</dbReference>
<evidence type="ECO:0000313" key="2">
    <source>
        <dbReference type="Proteomes" id="UP000230790"/>
    </source>
</evidence>
<dbReference type="SUPFAM" id="SSF51445">
    <property type="entry name" value="(Trans)glycosidases"/>
    <property type="match status" value="1"/>
</dbReference>
<evidence type="ECO:0000313" key="1">
    <source>
        <dbReference type="EMBL" id="PJF47782.1"/>
    </source>
</evidence>
<dbReference type="EMBL" id="PGTN01000035">
    <property type="protein sequence ID" value="PJF47782.1"/>
    <property type="molecule type" value="Genomic_DNA"/>
</dbReference>
<organism evidence="1 2">
    <name type="scientific">Candidatus Thermofonsia Clade 3 bacterium</name>
    <dbReference type="NCBI Taxonomy" id="2364212"/>
    <lineage>
        <taxon>Bacteria</taxon>
        <taxon>Bacillati</taxon>
        <taxon>Chloroflexota</taxon>
        <taxon>Candidatus Thermofontia</taxon>
        <taxon>Candidatus Thermofonsia Clade 3</taxon>
    </lineage>
</organism>